<dbReference type="GO" id="GO:0016740">
    <property type="term" value="F:transferase activity"/>
    <property type="evidence" value="ECO:0007669"/>
    <property type="project" value="UniProtKB-KW"/>
</dbReference>
<gene>
    <name evidence="3" type="ORF">DFR50_10363</name>
</gene>
<dbReference type="InterPro" id="IPR001173">
    <property type="entry name" value="Glyco_trans_2-like"/>
</dbReference>
<feature type="domain" description="Glycosyltransferase 2-like" evidence="2">
    <location>
        <begin position="101"/>
        <end position="264"/>
    </location>
</feature>
<dbReference type="InterPro" id="IPR050256">
    <property type="entry name" value="Glycosyltransferase_2"/>
</dbReference>
<organism evidence="3 4">
    <name type="scientific">Roseiarcus fermentans</name>
    <dbReference type="NCBI Taxonomy" id="1473586"/>
    <lineage>
        <taxon>Bacteria</taxon>
        <taxon>Pseudomonadati</taxon>
        <taxon>Pseudomonadota</taxon>
        <taxon>Alphaproteobacteria</taxon>
        <taxon>Hyphomicrobiales</taxon>
        <taxon>Roseiarcaceae</taxon>
        <taxon>Roseiarcus</taxon>
    </lineage>
</organism>
<keyword evidence="1" id="KW-1133">Transmembrane helix</keyword>
<evidence type="ECO:0000313" key="3">
    <source>
        <dbReference type="EMBL" id="RBP17178.1"/>
    </source>
</evidence>
<keyword evidence="3" id="KW-0808">Transferase</keyword>
<dbReference type="Gene3D" id="3.90.550.10">
    <property type="entry name" value="Spore Coat Polysaccharide Biosynthesis Protein SpsA, Chain A"/>
    <property type="match status" value="1"/>
</dbReference>
<dbReference type="SUPFAM" id="SSF53448">
    <property type="entry name" value="Nucleotide-diphospho-sugar transferases"/>
    <property type="match status" value="1"/>
</dbReference>
<dbReference type="PANTHER" id="PTHR48090">
    <property type="entry name" value="UNDECAPRENYL-PHOSPHATE 4-DEOXY-4-FORMAMIDO-L-ARABINOSE TRANSFERASE-RELATED"/>
    <property type="match status" value="1"/>
</dbReference>
<protein>
    <submittedName>
        <fullName evidence="3">Glycosyltransferase involved in cell wall biosynthesis</fullName>
    </submittedName>
</protein>
<comment type="caution">
    <text evidence="3">The sequence shown here is derived from an EMBL/GenBank/DDBJ whole genome shotgun (WGS) entry which is preliminary data.</text>
</comment>
<proteinExistence type="predicted"/>
<dbReference type="InterPro" id="IPR029044">
    <property type="entry name" value="Nucleotide-diphossugar_trans"/>
</dbReference>
<sequence>MADGRPAARFLTTKPPLLMYAALLFCFGVAMYLFGVALGVARYLLGLNGWLHPIDQTIVWYSGIPVTIGVALALLDLFVLLSHKRPDQPIRVDPVADKRVTVALTAFNDEKSVGEAVRDFRSSPFVRSVIVVSNASTDDTMRVAAEAGADTVDEPRQGYGHCVYRCFKEALARNDSELIVLCEGDMTFRAADIEKLLAYAPHADIVNGTRTVERLRAHTTQLTTFMVYGNLFVGKLLEAKHLGRATLTDVGTTYKLCRRDALAALLPHLDPAVNLEFNPHFLDRALEYGLTVVECPVTFHPRWGKSKGGNVNNRRALTVGVRMMIGIATNWKRAK</sequence>
<keyword evidence="4" id="KW-1185">Reference proteome</keyword>
<accession>A0A366FRD2</accession>
<evidence type="ECO:0000313" key="4">
    <source>
        <dbReference type="Proteomes" id="UP000253529"/>
    </source>
</evidence>
<keyword evidence="1" id="KW-0472">Membrane</keyword>
<dbReference type="AlphaFoldDB" id="A0A366FRD2"/>
<dbReference type="EMBL" id="QNRK01000003">
    <property type="protein sequence ID" value="RBP17178.1"/>
    <property type="molecule type" value="Genomic_DNA"/>
</dbReference>
<dbReference type="PANTHER" id="PTHR48090:SF7">
    <property type="entry name" value="RFBJ PROTEIN"/>
    <property type="match status" value="1"/>
</dbReference>
<feature type="transmembrane region" description="Helical" evidence="1">
    <location>
        <begin position="58"/>
        <end position="81"/>
    </location>
</feature>
<keyword evidence="1" id="KW-0812">Transmembrane</keyword>
<evidence type="ECO:0000256" key="1">
    <source>
        <dbReference type="SAM" id="Phobius"/>
    </source>
</evidence>
<evidence type="ECO:0000259" key="2">
    <source>
        <dbReference type="Pfam" id="PF00535"/>
    </source>
</evidence>
<dbReference type="Proteomes" id="UP000253529">
    <property type="component" value="Unassembled WGS sequence"/>
</dbReference>
<dbReference type="Pfam" id="PF00535">
    <property type="entry name" value="Glycos_transf_2"/>
    <property type="match status" value="1"/>
</dbReference>
<feature type="transmembrane region" description="Helical" evidence="1">
    <location>
        <begin position="17"/>
        <end position="38"/>
    </location>
</feature>
<name>A0A366FRD2_9HYPH</name>
<reference evidence="3 4" key="1">
    <citation type="submission" date="2018-06" db="EMBL/GenBank/DDBJ databases">
        <title>Genomic Encyclopedia of Type Strains, Phase IV (KMG-IV): sequencing the most valuable type-strain genomes for metagenomic binning, comparative biology and taxonomic classification.</title>
        <authorList>
            <person name="Goeker M."/>
        </authorList>
    </citation>
    <scope>NUCLEOTIDE SEQUENCE [LARGE SCALE GENOMIC DNA]</scope>
    <source>
        <strain evidence="3 4">DSM 24875</strain>
    </source>
</reference>